<reference evidence="1 2" key="1">
    <citation type="submission" date="2011-06" db="EMBL/GenBank/DDBJ databases">
        <title>The draft genome of Thiorhodococcus drewsii AZ1.</title>
        <authorList>
            <consortium name="US DOE Joint Genome Institute (JGI-PGF)"/>
            <person name="Lucas S."/>
            <person name="Han J."/>
            <person name="Lapidus A."/>
            <person name="Cheng J.-F."/>
            <person name="Goodwin L."/>
            <person name="Pitluck S."/>
            <person name="Peters L."/>
            <person name="Land M.L."/>
            <person name="Hauser L."/>
            <person name="Vogl K."/>
            <person name="Liu Z."/>
            <person name="Imhoff J."/>
            <person name="Thiel V."/>
            <person name="Frigaard N.-U."/>
            <person name="Bryant D.A."/>
            <person name="Woyke T.J."/>
        </authorList>
    </citation>
    <scope>NUCLEOTIDE SEQUENCE [LARGE SCALE GENOMIC DNA]</scope>
    <source>
        <strain evidence="1 2">AZ1</strain>
    </source>
</reference>
<dbReference type="EMBL" id="AFWT01000034">
    <property type="protein sequence ID" value="EGV28564.1"/>
    <property type="molecule type" value="Genomic_DNA"/>
</dbReference>
<evidence type="ECO:0000313" key="2">
    <source>
        <dbReference type="Proteomes" id="UP000004200"/>
    </source>
</evidence>
<dbReference type="InterPro" id="IPR013418">
    <property type="entry name" value="CRISPR-assoc_prot_Cas7/Csd2"/>
</dbReference>
<dbReference type="eggNOG" id="COG3649">
    <property type="taxonomic scope" value="Bacteria"/>
</dbReference>
<sequence>MQHRYDFIYFFDVRDGNPNGDPDAGNLPRVDPETGHGLVTDVCIKRKIRNFVALSYDYTRPNDIYVREKAVLGQSHVEAFKALGFNLGETVSRPVPDSMQEALEELDLPDGLSLDVNEDGENILTLALDVDKKLVQTWLKEVKPSTEIKKLLSEMLKGSKGRKPTAEETEKGREWMCANFFDIRTFGAVLSLKSAPNCGQVRGPVQLTFARSIDPIVSSEHAITRVAVATEAESAKQHGDNRTMGRKFTVPYGLYRAHGFISAPFAEKTGFTDADLDLLWKALSQLFDQDRSAARGEMSARALLVFKHQDRLGNAPAHQLFDRIEVARRNGDGPARAFSDYEITLDGEPLERRLSLDKPLDLGKGVTLTRMI</sequence>
<dbReference type="NCBIfam" id="TIGR02589">
    <property type="entry name" value="cas_Csd2"/>
    <property type="match status" value="1"/>
</dbReference>
<dbReference type="NCBIfam" id="TIGR01595">
    <property type="entry name" value="cas_CT1132"/>
    <property type="match status" value="1"/>
</dbReference>
<comment type="caution">
    <text evidence="1">The sequence shown here is derived from an EMBL/GenBank/DDBJ whole genome shotgun (WGS) entry which is preliminary data.</text>
</comment>
<dbReference type="RefSeq" id="WP_007042345.1">
    <property type="nucleotide sequence ID" value="NZ_AFWT01000034.1"/>
</dbReference>
<gene>
    <name evidence="1" type="ORF">ThidrDRAFT_3632</name>
</gene>
<keyword evidence="2" id="KW-1185">Reference proteome</keyword>
<accession>G2E5R9</accession>
<dbReference type="STRING" id="765913.ThidrDRAFT_3632"/>
<dbReference type="GO" id="GO:0043571">
    <property type="term" value="P:maintenance of CRISPR repeat elements"/>
    <property type="evidence" value="ECO:0007669"/>
    <property type="project" value="InterPro"/>
</dbReference>
<protein>
    <submittedName>
        <fullName evidence="1">CRISPR-associated protein, Csd2 family</fullName>
    </submittedName>
</protein>
<dbReference type="Proteomes" id="UP000004200">
    <property type="component" value="Unassembled WGS sequence"/>
</dbReference>
<name>G2E5R9_9GAMM</name>
<proteinExistence type="predicted"/>
<dbReference type="AlphaFoldDB" id="G2E5R9"/>
<dbReference type="Pfam" id="PF05107">
    <property type="entry name" value="Cas_Cas7"/>
    <property type="match status" value="1"/>
</dbReference>
<dbReference type="InterPro" id="IPR006482">
    <property type="entry name" value="Cas7_Csh2/Csh2"/>
</dbReference>
<evidence type="ECO:0000313" key="1">
    <source>
        <dbReference type="EMBL" id="EGV28564.1"/>
    </source>
</evidence>
<dbReference type="PATRIC" id="fig|765913.3.peg.3699"/>
<organism evidence="1 2">
    <name type="scientific">Thiorhodococcus drewsii AZ1</name>
    <dbReference type="NCBI Taxonomy" id="765913"/>
    <lineage>
        <taxon>Bacteria</taxon>
        <taxon>Pseudomonadati</taxon>
        <taxon>Pseudomonadota</taxon>
        <taxon>Gammaproteobacteria</taxon>
        <taxon>Chromatiales</taxon>
        <taxon>Chromatiaceae</taxon>
        <taxon>Thiorhodococcus</taxon>
    </lineage>
</organism>
<dbReference type="OrthoDB" id="9776792at2"/>